<dbReference type="EMBL" id="CP101620">
    <property type="protein sequence ID" value="UTY39173.1"/>
    <property type="molecule type" value="Genomic_DNA"/>
</dbReference>
<dbReference type="RefSeq" id="WP_290140108.1">
    <property type="nucleotide sequence ID" value="NZ_CP101620.1"/>
</dbReference>
<dbReference type="Proteomes" id="UP001060112">
    <property type="component" value="Chromosome"/>
</dbReference>
<keyword evidence="2" id="KW-1185">Reference proteome</keyword>
<gene>
    <name evidence="1" type="ORF">NMU03_16680</name>
</gene>
<protein>
    <submittedName>
        <fullName evidence="1">Uncharacterized protein</fullName>
    </submittedName>
</protein>
<reference evidence="1" key="1">
    <citation type="submission" date="2022-07" db="EMBL/GenBank/DDBJ databases">
        <title>Faecal culturing of patients with breast cancer.</title>
        <authorList>
            <person name="Teng N.M.Y."/>
            <person name="Kiu R."/>
            <person name="Evans R."/>
            <person name="Baker D.J."/>
            <person name="Zenner C."/>
            <person name="Robinson S.D."/>
            <person name="Hall L.J."/>
        </authorList>
    </citation>
    <scope>NUCLEOTIDE SEQUENCE</scope>
    <source>
        <strain evidence="1">LH1062</strain>
    </source>
</reference>
<organism evidence="1 2">
    <name type="scientific">Allocoprobacillus halotolerans</name>
    <dbReference type="NCBI Taxonomy" id="2944914"/>
    <lineage>
        <taxon>Bacteria</taxon>
        <taxon>Bacillati</taxon>
        <taxon>Bacillota</taxon>
        <taxon>Erysipelotrichia</taxon>
        <taxon>Erysipelotrichales</taxon>
        <taxon>Erysipelotrichaceae</taxon>
        <taxon>Allocoprobacillus</taxon>
    </lineage>
</organism>
<name>A0ABY5I1C8_9FIRM</name>
<accession>A0ABY5I1C8</accession>
<evidence type="ECO:0000313" key="1">
    <source>
        <dbReference type="EMBL" id="UTY39173.1"/>
    </source>
</evidence>
<proteinExistence type="predicted"/>
<sequence length="142" mass="16949">MNEIFFINTFFNIVYRNESAYMRDILMSYDYLQSFIQWLNQRDIACDVLTSLTRDDYALLPNLLKAEDVDHILHTPFSLEMETMAQMFEQAIHIVYVPGFEDASFKIESFPDYENIYFYPISGHFQKDNLSFFDPFPTFLEL</sequence>
<evidence type="ECO:0000313" key="2">
    <source>
        <dbReference type="Proteomes" id="UP001060112"/>
    </source>
</evidence>